<dbReference type="EMBL" id="CP019124">
    <property type="protein sequence ID" value="APX90737.1"/>
    <property type="molecule type" value="Genomic_DNA"/>
</dbReference>
<dbReference type="AlphaFoldDB" id="A0A1U7DL38"/>
<accession>A0A2M9DBH5</accession>
<protein>
    <submittedName>
        <fullName evidence="5">Uncharacterized protein</fullName>
    </submittedName>
</protein>
<dbReference type="Pfam" id="PF08534">
    <property type="entry name" value="Redoxin"/>
    <property type="match status" value="1"/>
</dbReference>
<dbReference type="PANTHER" id="PTHR42852">
    <property type="entry name" value="THIOL:DISULFIDE INTERCHANGE PROTEIN DSBE"/>
    <property type="match status" value="1"/>
</dbReference>
<dbReference type="InterPro" id="IPR013766">
    <property type="entry name" value="Thioredoxin_domain"/>
</dbReference>
<name>A0A1U7DL38_9RHOB</name>
<dbReference type="GO" id="GO:0015036">
    <property type="term" value="F:disulfide oxidoreductase activity"/>
    <property type="evidence" value="ECO:0007669"/>
    <property type="project" value="UniProtKB-ARBA"/>
</dbReference>
<evidence type="ECO:0000256" key="4">
    <source>
        <dbReference type="ARBA" id="ARBA00023284"/>
    </source>
</evidence>
<evidence type="ECO:0000256" key="1">
    <source>
        <dbReference type="ARBA" id="ARBA00004196"/>
    </source>
</evidence>
<dbReference type="InterPro" id="IPR013740">
    <property type="entry name" value="Redoxin"/>
</dbReference>
<dbReference type="Gene3D" id="3.40.30.10">
    <property type="entry name" value="Glutaredoxin"/>
    <property type="match status" value="1"/>
</dbReference>
<gene>
    <name evidence="5" type="ORF">BV394_14275</name>
</gene>
<keyword evidence="6" id="KW-1185">Reference proteome</keyword>
<dbReference type="PANTHER" id="PTHR42852:SF6">
    <property type="entry name" value="THIOL:DISULFIDE INTERCHANGE PROTEIN DSBE"/>
    <property type="match status" value="1"/>
</dbReference>
<dbReference type="InterPro" id="IPR036249">
    <property type="entry name" value="Thioredoxin-like_sf"/>
</dbReference>
<dbReference type="PROSITE" id="PS00194">
    <property type="entry name" value="THIOREDOXIN_1"/>
    <property type="match status" value="1"/>
</dbReference>
<dbReference type="InterPro" id="IPR050553">
    <property type="entry name" value="Thioredoxin_ResA/DsbE_sf"/>
</dbReference>
<sequence>MRTLVPIVALAISGLLLLMVLMRPEPGVPPAPGTAIAPSPLLGQVAPPLMPDTDATAASPFGNPMIELAGAQGVTVVNFWASWCPPCRAEHPTLLRLAESGVRVIGVNIDDEPGAARDYIDGAGNPFAAIVFDPKLRVAAGWGVTAPPQSFIIDAEGRVAAAFRGALIGSDFEQRFVPALKAAGWQGEISR</sequence>
<comment type="subcellular location">
    <subcellularLocation>
        <location evidence="1">Cell envelope</location>
    </subcellularLocation>
</comment>
<dbReference type="InterPro" id="IPR017937">
    <property type="entry name" value="Thioredoxin_CS"/>
</dbReference>
<dbReference type="PROSITE" id="PS51352">
    <property type="entry name" value="THIOREDOXIN_2"/>
    <property type="match status" value="1"/>
</dbReference>
<dbReference type="GO" id="GO:0017004">
    <property type="term" value="P:cytochrome complex assembly"/>
    <property type="evidence" value="ECO:0007669"/>
    <property type="project" value="UniProtKB-KW"/>
</dbReference>
<evidence type="ECO:0000313" key="5">
    <source>
        <dbReference type="EMBL" id="APX90737.1"/>
    </source>
</evidence>
<dbReference type="Proteomes" id="UP000187266">
    <property type="component" value="Chromosome"/>
</dbReference>
<keyword evidence="3" id="KW-1015">Disulfide bond</keyword>
<proteinExistence type="predicted"/>
<evidence type="ECO:0000313" key="6">
    <source>
        <dbReference type="Proteomes" id="UP000187266"/>
    </source>
</evidence>
<dbReference type="RefSeq" id="WP_076980754.1">
    <property type="nucleotide sequence ID" value="NZ_PGFI01000012.1"/>
</dbReference>
<dbReference type="GO" id="GO:0030313">
    <property type="term" value="C:cell envelope"/>
    <property type="evidence" value="ECO:0007669"/>
    <property type="project" value="UniProtKB-SubCell"/>
</dbReference>
<keyword evidence="4" id="KW-0676">Redox-active center</keyword>
<evidence type="ECO:0000256" key="2">
    <source>
        <dbReference type="ARBA" id="ARBA00022748"/>
    </source>
</evidence>
<reference evidence="5 6" key="1">
    <citation type="submission" date="2017-01" db="EMBL/GenBank/DDBJ databases">
        <title>Genomic analysis of Xuhuaishuia manganoxidans DY6-4.</title>
        <authorList>
            <person name="Wang X."/>
        </authorList>
    </citation>
    <scope>NUCLEOTIDE SEQUENCE [LARGE SCALE GENOMIC DNA]</scope>
    <source>
        <strain evidence="5 6">DY6-4</strain>
    </source>
</reference>
<dbReference type="STRING" id="1267768.BV394_14275"/>
<organism evidence="5 6">
    <name type="scientific">Brevirhabdus pacifica</name>
    <dbReference type="NCBI Taxonomy" id="1267768"/>
    <lineage>
        <taxon>Bacteria</taxon>
        <taxon>Pseudomonadati</taxon>
        <taxon>Pseudomonadota</taxon>
        <taxon>Alphaproteobacteria</taxon>
        <taxon>Rhodobacterales</taxon>
        <taxon>Paracoccaceae</taxon>
        <taxon>Brevirhabdus</taxon>
    </lineage>
</organism>
<keyword evidence="2" id="KW-0201">Cytochrome c-type biogenesis</keyword>
<accession>A0A1U7DL38</accession>
<evidence type="ECO:0000256" key="3">
    <source>
        <dbReference type="ARBA" id="ARBA00023157"/>
    </source>
</evidence>
<dbReference type="SUPFAM" id="SSF52833">
    <property type="entry name" value="Thioredoxin-like"/>
    <property type="match status" value="1"/>
</dbReference>